<evidence type="ECO:0000313" key="2">
    <source>
        <dbReference type="EMBL" id="CAL1261033.1"/>
    </source>
</evidence>
<feature type="region of interest" description="Disordered" evidence="1">
    <location>
        <begin position="1"/>
        <end position="26"/>
    </location>
</feature>
<organism evidence="2 3">
    <name type="scientific">Larinioides sclopetarius</name>
    <dbReference type="NCBI Taxonomy" id="280406"/>
    <lineage>
        <taxon>Eukaryota</taxon>
        <taxon>Metazoa</taxon>
        <taxon>Ecdysozoa</taxon>
        <taxon>Arthropoda</taxon>
        <taxon>Chelicerata</taxon>
        <taxon>Arachnida</taxon>
        <taxon>Araneae</taxon>
        <taxon>Araneomorphae</taxon>
        <taxon>Entelegynae</taxon>
        <taxon>Araneoidea</taxon>
        <taxon>Araneidae</taxon>
        <taxon>Larinioides</taxon>
    </lineage>
</organism>
<comment type="caution">
    <text evidence="2">The sequence shown here is derived from an EMBL/GenBank/DDBJ whole genome shotgun (WGS) entry which is preliminary data.</text>
</comment>
<reference evidence="2 3" key="1">
    <citation type="submission" date="2024-04" db="EMBL/GenBank/DDBJ databases">
        <authorList>
            <person name="Rising A."/>
            <person name="Reimegard J."/>
            <person name="Sonavane S."/>
            <person name="Akerstrom W."/>
            <person name="Nylinder S."/>
            <person name="Hedman E."/>
            <person name="Kallberg Y."/>
        </authorList>
    </citation>
    <scope>NUCLEOTIDE SEQUENCE [LARGE SCALE GENOMIC DNA]</scope>
</reference>
<dbReference type="Proteomes" id="UP001497382">
    <property type="component" value="Unassembled WGS sequence"/>
</dbReference>
<gene>
    <name evidence="2" type="ORF">LARSCL_LOCUS168</name>
</gene>
<accession>A0AAV1YT79</accession>
<protein>
    <submittedName>
        <fullName evidence="2">Uncharacterized protein</fullName>
    </submittedName>
</protein>
<dbReference type="AlphaFoldDB" id="A0AAV1YT79"/>
<evidence type="ECO:0000313" key="3">
    <source>
        <dbReference type="Proteomes" id="UP001497382"/>
    </source>
</evidence>
<sequence length="163" mass="17953">MSAFFPSESRASRAVQDGGRTQSGQKRENTICAKLNAALLTFRTFHCLERKRSILKELVINIDKIRKTLKESGPPHSTPGLNKELPDCPVALLTFCRILERREVRMYPLKGVGAQRRAIKSHIMQPGAIGGSAPREEYGSKTVATWGHSTCVTVIARAPPTPS</sequence>
<evidence type="ECO:0000256" key="1">
    <source>
        <dbReference type="SAM" id="MobiDB-lite"/>
    </source>
</evidence>
<keyword evidence="3" id="KW-1185">Reference proteome</keyword>
<name>A0AAV1YT79_9ARAC</name>
<dbReference type="EMBL" id="CAXIEN010000001">
    <property type="protein sequence ID" value="CAL1261033.1"/>
    <property type="molecule type" value="Genomic_DNA"/>
</dbReference>
<proteinExistence type="predicted"/>